<dbReference type="RefSeq" id="XP_043133393.1">
    <property type="nucleotide sequence ID" value="XM_043284620.1"/>
</dbReference>
<evidence type="ECO:0000256" key="5">
    <source>
        <dbReference type="ARBA" id="ARBA00023002"/>
    </source>
</evidence>
<sequence>MRRGIPYGAEATDEELAQKKTIMDRGLLFACYQISLRAGFEFITNGMFNNDYFPPRTPVQPGADSIMTNSVKNATNEDKKLFMNIVDSKQQAKKIEFDPFVESHGGAYLFMPSLDLLREMAH</sequence>
<dbReference type="GO" id="GO:0005829">
    <property type="term" value="C:cytosol"/>
    <property type="evidence" value="ECO:0007669"/>
    <property type="project" value="TreeGrafter"/>
</dbReference>
<keyword evidence="6" id="KW-0408">Iron</keyword>
<dbReference type="PANTHER" id="PTHR30521:SF4">
    <property type="entry name" value="DEFERROCHELATASE"/>
    <property type="match status" value="1"/>
</dbReference>
<dbReference type="KEGG" id="ache:ACHE_20329S"/>
<dbReference type="GO" id="GO:0004601">
    <property type="term" value="F:peroxidase activity"/>
    <property type="evidence" value="ECO:0007669"/>
    <property type="project" value="UniProtKB-KW"/>
</dbReference>
<dbReference type="GO" id="GO:0020037">
    <property type="term" value="F:heme binding"/>
    <property type="evidence" value="ECO:0007669"/>
    <property type="project" value="InterPro"/>
</dbReference>
<dbReference type="InterPro" id="IPR006314">
    <property type="entry name" value="Dyp_peroxidase"/>
</dbReference>
<evidence type="ECO:0000256" key="2">
    <source>
        <dbReference type="ARBA" id="ARBA00022559"/>
    </source>
</evidence>
<dbReference type="GO" id="GO:0046872">
    <property type="term" value="F:metal ion binding"/>
    <property type="evidence" value="ECO:0007669"/>
    <property type="project" value="UniProtKB-KW"/>
</dbReference>
<gene>
    <name evidence="7" type="ORF">ACHE_20329S</name>
</gene>
<evidence type="ECO:0000256" key="1">
    <source>
        <dbReference type="ARBA" id="ARBA00001970"/>
    </source>
</evidence>
<dbReference type="PANTHER" id="PTHR30521">
    <property type="entry name" value="DEFERROCHELATASE/PEROXIDASE"/>
    <property type="match status" value="1"/>
</dbReference>
<organism evidence="7 8">
    <name type="scientific">Aspergillus chevalieri</name>
    <name type="common">Eurotium chevalieri</name>
    <dbReference type="NCBI Taxonomy" id="182096"/>
    <lineage>
        <taxon>Eukaryota</taxon>
        <taxon>Fungi</taxon>
        <taxon>Dikarya</taxon>
        <taxon>Ascomycota</taxon>
        <taxon>Pezizomycotina</taxon>
        <taxon>Eurotiomycetes</taxon>
        <taxon>Eurotiomycetidae</taxon>
        <taxon>Eurotiales</taxon>
        <taxon>Aspergillaceae</taxon>
        <taxon>Aspergillus</taxon>
        <taxon>Aspergillus subgen. Aspergillus</taxon>
    </lineage>
</organism>
<protein>
    <submittedName>
        <fullName evidence="7">Uncharacterized protein</fullName>
    </submittedName>
</protein>
<keyword evidence="4" id="KW-0479">Metal-binding</keyword>
<dbReference type="SUPFAM" id="SSF54909">
    <property type="entry name" value="Dimeric alpha+beta barrel"/>
    <property type="match status" value="1"/>
</dbReference>
<dbReference type="InterPro" id="IPR011008">
    <property type="entry name" value="Dimeric_a/b-barrel"/>
</dbReference>
<evidence type="ECO:0000313" key="8">
    <source>
        <dbReference type="Proteomes" id="UP000637239"/>
    </source>
</evidence>
<evidence type="ECO:0000256" key="3">
    <source>
        <dbReference type="ARBA" id="ARBA00022617"/>
    </source>
</evidence>
<keyword evidence="5" id="KW-0560">Oxidoreductase</keyword>
<proteinExistence type="predicted"/>
<evidence type="ECO:0000313" key="7">
    <source>
        <dbReference type="EMBL" id="BCR84871.1"/>
    </source>
</evidence>
<dbReference type="EMBL" id="AP024417">
    <property type="protein sequence ID" value="BCR84871.1"/>
    <property type="molecule type" value="Genomic_DNA"/>
</dbReference>
<keyword evidence="3" id="KW-0349">Heme</keyword>
<reference evidence="7" key="1">
    <citation type="submission" date="2021-01" db="EMBL/GenBank/DDBJ databases">
        <authorList>
            <consortium name="Aspergillus chevalieri M1 genome sequencing consortium"/>
            <person name="Kazuki M."/>
            <person name="Futagami T."/>
        </authorList>
    </citation>
    <scope>NUCLEOTIDE SEQUENCE</scope>
    <source>
        <strain evidence="7">M1</strain>
    </source>
</reference>
<reference evidence="7" key="2">
    <citation type="submission" date="2021-02" db="EMBL/GenBank/DDBJ databases">
        <title>Aspergillus chevalieri M1 genome sequence.</title>
        <authorList>
            <person name="Kadooka C."/>
            <person name="Mori K."/>
            <person name="Futagami T."/>
        </authorList>
    </citation>
    <scope>NUCLEOTIDE SEQUENCE</scope>
    <source>
        <strain evidence="7">M1</strain>
    </source>
</reference>
<evidence type="ECO:0000256" key="4">
    <source>
        <dbReference type="ARBA" id="ARBA00022723"/>
    </source>
</evidence>
<dbReference type="Proteomes" id="UP000637239">
    <property type="component" value="Chromosome 2"/>
</dbReference>
<dbReference type="GeneID" id="66979230"/>
<accession>A0A7R7VHK4</accession>
<comment type="cofactor">
    <cofactor evidence="1">
        <name>heme b</name>
        <dbReference type="ChEBI" id="CHEBI:60344"/>
    </cofactor>
</comment>
<name>A0A7R7VHK4_ASPCH</name>
<keyword evidence="8" id="KW-1185">Reference proteome</keyword>
<dbReference type="AlphaFoldDB" id="A0A7R7VHK4"/>
<evidence type="ECO:0000256" key="6">
    <source>
        <dbReference type="ARBA" id="ARBA00023004"/>
    </source>
</evidence>
<keyword evidence="2" id="KW-0575">Peroxidase</keyword>